<accession>A0A1G5NQD6</accession>
<keyword evidence="3 6" id="KW-0812">Transmembrane</keyword>
<proteinExistence type="predicted"/>
<keyword evidence="8" id="KW-1185">Reference proteome</keyword>
<dbReference type="PANTHER" id="PTHR30086">
    <property type="entry name" value="ARGININE EXPORTER PROTEIN ARGO"/>
    <property type="match status" value="1"/>
</dbReference>
<keyword evidence="4 6" id="KW-1133">Transmembrane helix</keyword>
<keyword evidence="5 6" id="KW-0472">Membrane</keyword>
<dbReference type="AlphaFoldDB" id="A0A1G5NQD6"/>
<name>A0A1G5NQD6_AFIMA</name>
<feature type="transmembrane region" description="Helical" evidence="6">
    <location>
        <begin position="75"/>
        <end position="95"/>
    </location>
</feature>
<keyword evidence="2" id="KW-1003">Cell membrane</keyword>
<dbReference type="InterPro" id="IPR001123">
    <property type="entry name" value="LeuE-type"/>
</dbReference>
<evidence type="ECO:0000256" key="6">
    <source>
        <dbReference type="SAM" id="Phobius"/>
    </source>
</evidence>
<sequence>MDFLPSLAVIATFTFAAAVLIITPGPDMTLFLSRTLTQGRAAGLAAMLGATSGLVVHTMLAAFGLSALLAASPKAFLAVKIVGALYLLYLAFQAIRHGSALTLDTSLRSRQPLVKSWLAGFGINLLNPKIVLFFVTFLPQFISVNDPHASAKLAFLGSYFICLGVPSCAAMVLAADRVSGTLRRSRKISRAIDWLCASIFGAFAFRILLARGQ</sequence>
<evidence type="ECO:0000256" key="5">
    <source>
        <dbReference type="ARBA" id="ARBA00023136"/>
    </source>
</evidence>
<reference evidence="7 8" key="1">
    <citation type="submission" date="2016-10" db="EMBL/GenBank/DDBJ databases">
        <authorList>
            <person name="de Groot N.N."/>
        </authorList>
    </citation>
    <scope>NUCLEOTIDE SEQUENCE [LARGE SCALE GENOMIC DNA]</scope>
    <source>
        <strain evidence="7 8">DSM 2698</strain>
    </source>
</reference>
<dbReference type="EMBL" id="FMVW01000005">
    <property type="protein sequence ID" value="SCZ39593.1"/>
    <property type="molecule type" value="Genomic_DNA"/>
</dbReference>
<gene>
    <name evidence="7" type="ORF">SAMN03080610_02472</name>
</gene>
<evidence type="ECO:0000256" key="4">
    <source>
        <dbReference type="ARBA" id="ARBA00022989"/>
    </source>
</evidence>
<organism evidence="7 8">
    <name type="scientific">Afifella marina DSM 2698</name>
    <dbReference type="NCBI Taxonomy" id="1120955"/>
    <lineage>
        <taxon>Bacteria</taxon>
        <taxon>Pseudomonadati</taxon>
        <taxon>Pseudomonadota</taxon>
        <taxon>Alphaproteobacteria</taxon>
        <taxon>Hyphomicrobiales</taxon>
        <taxon>Afifellaceae</taxon>
        <taxon>Afifella</taxon>
    </lineage>
</organism>
<feature type="transmembrane region" description="Helical" evidence="6">
    <location>
        <begin position="44"/>
        <end position="69"/>
    </location>
</feature>
<dbReference type="PIRSF" id="PIRSF006324">
    <property type="entry name" value="LeuE"/>
    <property type="match status" value="1"/>
</dbReference>
<dbReference type="OrthoDB" id="9804822at2"/>
<feature type="transmembrane region" description="Helical" evidence="6">
    <location>
        <begin position="191"/>
        <end position="209"/>
    </location>
</feature>
<dbReference type="Proteomes" id="UP000199347">
    <property type="component" value="Unassembled WGS sequence"/>
</dbReference>
<feature type="transmembrane region" description="Helical" evidence="6">
    <location>
        <begin position="116"/>
        <end position="138"/>
    </location>
</feature>
<evidence type="ECO:0000256" key="1">
    <source>
        <dbReference type="ARBA" id="ARBA00004651"/>
    </source>
</evidence>
<dbReference type="STRING" id="1120955.SAMN03080610_02472"/>
<evidence type="ECO:0000256" key="3">
    <source>
        <dbReference type="ARBA" id="ARBA00022692"/>
    </source>
</evidence>
<evidence type="ECO:0000313" key="8">
    <source>
        <dbReference type="Proteomes" id="UP000199347"/>
    </source>
</evidence>
<dbReference type="GO" id="GO:0015171">
    <property type="term" value="F:amino acid transmembrane transporter activity"/>
    <property type="evidence" value="ECO:0007669"/>
    <property type="project" value="TreeGrafter"/>
</dbReference>
<evidence type="ECO:0000256" key="2">
    <source>
        <dbReference type="ARBA" id="ARBA00022475"/>
    </source>
</evidence>
<dbReference type="GO" id="GO:0005886">
    <property type="term" value="C:plasma membrane"/>
    <property type="evidence" value="ECO:0007669"/>
    <property type="project" value="UniProtKB-SubCell"/>
</dbReference>
<evidence type="ECO:0000313" key="7">
    <source>
        <dbReference type="EMBL" id="SCZ39593.1"/>
    </source>
</evidence>
<dbReference type="RefSeq" id="WP_092813334.1">
    <property type="nucleotide sequence ID" value="NZ_FMVW01000005.1"/>
</dbReference>
<dbReference type="Pfam" id="PF01810">
    <property type="entry name" value="LysE"/>
    <property type="match status" value="1"/>
</dbReference>
<dbReference type="PANTHER" id="PTHR30086:SF20">
    <property type="entry name" value="ARGININE EXPORTER PROTEIN ARGO-RELATED"/>
    <property type="match status" value="1"/>
</dbReference>
<comment type="subcellular location">
    <subcellularLocation>
        <location evidence="1">Cell membrane</location>
        <topology evidence="1">Multi-pass membrane protein</topology>
    </subcellularLocation>
</comment>
<protein>
    <submittedName>
        <fullName evidence="7">Threonine/homoserine/homoserine lactone efflux protein</fullName>
    </submittedName>
</protein>
<feature type="transmembrane region" description="Helical" evidence="6">
    <location>
        <begin position="158"/>
        <end position="179"/>
    </location>
</feature>
<feature type="transmembrane region" description="Helical" evidence="6">
    <location>
        <begin position="6"/>
        <end position="23"/>
    </location>
</feature>